<sequence length="230" mass="26054">MMRKYQTNGKSKSELDYAVRQLVGKAVVTTDDDAIDVFTAAGMEKPDISILSDDFLEEVRRLPYKNVAVELLKKLLSDEIKTRSPRNVVQARAFSDMLKRTLNAYHNRAIATQEVLDELFKLCKELRARASRGEELGLSDDELAFYDALAENRSAIEAMGDDKLKVIATELIIAVRKNVTIDWTVRESARAKIRVLVRRILRKHGYPPDLQAKATKLVLEQAEAICKEAF</sequence>
<evidence type="ECO:0000259" key="2">
    <source>
        <dbReference type="Pfam" id="PF11867"/>
    </source>
</evidence>
<keyword evidence="1" id="KW-0680">Restriction system</keyword>
<proteinExistence type="predicted"/>
<dbReference type="EMBL" id="JASZZN010000007">
    <property type="protein sequence ID" value="MDM4015939.1"/>
    <property type="molecule type" value="Genomic_DNA"/>
</dbReference>
<evidence type="ECO:0000313" key="4">
    <source>
        <dbReference type="Proteomes" id="UP001239462"/>
    </source>
</evidence>
<name>A0ABT7PHG0_9BACT</name>
<comment type="caution">
    <text evidence="3">The sequence shown here is derived from an EMBL/GenBank/DDBJ whole genome shotgun (WGS) entry which is preliminary data.</text>
</comment>
<evidence type="ECO:0000256" key="1">
    <source>
        <dbReference type="ARBA" id="ARBA00022747"/>
    </source>
</evidence>
<dbReference type="RefSeq" id="WP_289163831.1">
    <property type="nucleotide sequence ID" value="NZ_JASZZN010000007.1"/>
</dbReference>
<evidence type="ECO:0000313" key="3">
    <source>
        <dbReference type="EMBL" id="MDM4015939.1"/>
    </source>
</evidence>
<dbReference type="Proteomes" id="UP001239462">
    <property type="component" value="Unassembled WGS sequence"/>
</dbReference>
<dbReference type="Pfam" id="PF11867">
    <property type="entry name" value="T1RH-like_C"/>
    <property type="match status" value="1"/>
</dbReference>
<accession>A0ABT7PHG0</accession>
<organism evidence="3 4">
    <name type="scientific">Roseiconus lacunae</name>
    <dbReference type="NCBI Taxonomy" id="2605694"/>
    <lineage>
        <taxon>Bacteria</taxon>
        <taxon>Pseudomonadati</taxon>
        <taxon>Planctomycetota</taxon>
        <taxon>Planctomycetia</taxon>
        <taxon>Pirellulales</taxon>
        <taxon>Pirellulaceae</taxon>
        <taxon>Roseiconus</taxon>
    </lineage>
</organism>
<dbReference type="PANTHER" id="PTHR30195">
    <property type="entry name" value="TYPE I SITE-SPECIFIC DEOXYRIBONUCLEASE PROTEIN SUBUNIT M AND R"/>
    <property type="match status" value="1"/>
</dbReference>
<dbReference type="InterPro" id="IPR021810">
    <property type="entry name" value="T1RH-like_C"/>
</dbReference>
<gene>
    <name evidence="3" type="ORF">QTN89_10890</name>
</gene>
<reference evidence="3 4" key="1">
    <citation type="submission" date="2023-06" db="EMBL/GenBank/DDBJ databases">
        <title>Roseiconus lacunae JC819 isolated from Gulf of Mannar region, Tamil Nadu.</title>
        <authorList>
            <person name="Pk S."/>
            <person name="Ch S."/>
            <person name="Ch V.R."/>
        </authorList>
    </citation>
    <scope>NUCLEOTIDE SEQUENCE [LARGE SCALE GENOMIC DNA]</scope>
    <source>
        <strain evidence="3 4">JC819</strain>
    </source>
</reference>
<feature type="domain" description="Type I restriction enzyme HindI endonuclease subunit-like C-terminal" evidence="2">
    <location>
        <begin position="1"/>
        <end position="228"/>
    </location>
</feature>
<protein>
    <submittedName>
        <fullName evidence="3">DUF3387 domain-containing protein</fullName>
    </submittedName>
</protein>
<dbReference type="PANTHER" id="PTHR30195:SF15">
    <property type="entry name" value="TYPE I RESTRICTION ENZYME HINDI ENDONUCLEASE SUBUNIT"/>
    <property type="match status" value="1"/>
</dbReference>
<keyword evidence="4" id="KW-1185">Reference proteome</keyword>
<dbReference type="InterPro" id="IPR051268">
    <property type="entry name" value="Type-I_R_enzyme_R_subunit"/>
</dbReference>